<dbReference type="InterPro" id="IPR003509">
    <property type="entry name" value="UPF0102_YraN-like"/>
</dbReference>
<proteinExistence type="inferred from homology"/>
<dbReference type="HAMAP" id="MF_00048">
    <property type="entry name" value="UPF0102"/>
    <property type="match status" value="1"/>
</dbReference>
<evidence type="ECO:0000313" key="4">
    <source>
        <dbReference type="Proteomes" id="UP000034810"/>
    </source>
</evidence>
<dbReference type="Gene3D" id="3.40.1350.10">
    <property type="match status" value="1"/>
</dbReference>
<gene>
    <name evidence="3" type="ORF">UV58_C0009G0011</name>
</gene>
<evidence type="ECO:0000256" key="2">
    <source>
        <dbReference type="HAMAP-Rule" id="MF_00048"/>
    </source>
</evidence>
<comment type="similarity">
    <text evidence="1 2">Belongs to the UPF0102 family.</text>
</comment>
<dbReference type="Proteomes" id="UP000034810">
    <property type="component" value="Unassembled WGS sequence"/>
</dbReference>
<reference evidence="3 4" key="1">
    <citation type="journal article" date="2015" name="Nature">
        <title>rRNA introns, odd ribosomes, and small enigmatic genomes across a large radiation of phyla.</title>
        <authorList>
            <person name="Brown C.T."/>
            <person name="Hug L.A."/>
            <person name="Thomas B.C."/>
            <person name="Sharon I."/>
            <person name="Castelle C.J."/>
            <person name="Singh A."/>
            <person name="Wilkins M.J."/>
            <person name="Williams K.H."/>
            <person name="Banfield J.F."/>
        </authorList>
    </citation>
    <scope>NUCLEOTIDE SEQUENCE [LARGE SCALE GENOMIC DNA]</scope>
</reference>
<dbReference type="AlphaFoldDB" id="A0A0G1CAS6"/>
<organism evidence="3 4">
    <name type="scientific">Candidatus Wolfebacteria bacterium GW2011_GWC1_43_10</name>
    <dbReference type="NCBI Taxonomy" id="1619011"/>
    <lineage>
        <taxon>Bacteria</taxon>
        <taxon>Candidatus Wolfeibacteriota</taxon>
    </lineage>
</organism>
<sequence length="181" mass="20568">MDKRAVGSTGEALACGYLEKNGYKIISRNYCVKFGELDIIAESPDKTLVFFEVKTSKTNRAAGCFLENSYPQISGNNVNKSWIIRQLIHIKRLITEPNNHRAFFKSGNNLATAILPDEANHDDGFIPEDQMSKSKINKFKRVALWYANQHPKLVGNKGYRLDVVVIELWGGGHRLRHYENI</sequence>
<comment type="caution">
    <text evidence="3">The sequence shown here is derived from an EMBL/GenBank/DDBJ whole genome shotgun (WGS) entry which is preliminary data.</text>
</comment>
<evidence type="ECO:0000256" key="1">
    <source>
        <dbReference type="ARBA" id="ARBA00006738"/>
    </source>
</evidence>
<dbReference type="InterPro" id="IPR011335">
    <property type="entry name" value="Restrct_endonuc-II-like"/>
</dbReference>
<name>A0A0G1CAS6_9BACT</name>
<dbReference type="GO" id="GO:0003676">
    <property type="term" value="F:nucleic acid binding"/>
    <property type="evidence" value="ECO:0007669"/>
    <property type="project" value="InterPro"/>
</dbReference>
<dbReference type="PANTHER" id="PTHR34039">
    <property type="entry name" value="UPF0102 PROTEIN YRAN"/>
    <property type="match status" value="1"/>
</dbReference>
<dbReference type="InterPro" id="IPR011856">
    <property type="entry name" value="tRNA_endonuc-like_dom_sf"/>
</dbReference>
<dbReference type="SUPFAM" id="SSF52980">
    <property type="entry name" value="Restriction endonuclease-like"/>
    <property type="match status" value="1"/>
</dbReference>
<accession>A0A0G1CAS6</accession>
<evidence type="ECO:0000313" key="3">
    <source>
        <dbReference type="EMBL" id="KKS82529.1"/>
    </source>
</evidence>
<protein>
    <recommendedName>
        <fullName evidence="2">UPF0102 protein UV58_C0009G0011</fullName>
    </recommendedName>
</protein>
<dbReference type="Pfam" id="PF02021">
    <property type="entry name" value="UPF0102"/>
    <property type="match status" value="1"/>
</dbReference>
<dbReference type="PANTHER" id="PTHR34039:SF1">
    <property type="entry name" value="UPF0102 PROTEIN YRAN"/>
    <property type="match status" value="1"/>
</dbReference>
<dbReference type="EMBL" id="LCFA01000009">
    <property type="protein sequence ID" value="KKS82529.1"/>
    <property type="molecule type" value="Genomic_DNA"/>
</dbReference>